<accession>A0AB34P9J8</accession>
<evidence type="ECO:0000259" key="14">
    <source>
        <dbReference type="Pfam" id="PF01648"/>
    </source>
</evidence>
<proteinExistence type="inferred from homology"/>
<comment type="cofactor">
    <cofactor evidence="13">
        <name>Mg(2+)</name>
        <dbReference type="ChEBI" id="CHEBI:18420"/>
    </cofactor>
</comment>
<dbReference type="InterPro" id="IPR041354">
    <property type="entry name" value="4PPT_N"/>
</dbReference>
<organism evidence="16 17">
    <name type="scientific">Xanthomonas cannabis pv. phaseoli</name>
    <dbReference type="NCBI Taxonomy" id="1885902"/>
    <lineage>
        <taxon>Bacteria</taxon>
        <taxon>Pseudomonadati</taxon>
        <taxon>Pseudomonadota</taxon>
        <taxon>Gammaproteobacteria</taxon>
        <taxon>Lysobacterales</taxon>
        <taxon>Lysobacteraceae</taxon>
        <taxon>Xanthomonas</taxon>
    </lineage>
</organism>
<keyword evidence="7" id="KW-0259">Enterobactin biosynthesis</keyword>
<keyword evidence="6 16" id="KW-0808">Transferase</keyword>
<dbReference type="Pfam" id="PF01648">
    <property type="entry name" value="ACPS"/>
    <property type="match status" value="1"/>
</dbReference>
<evidence type="ECO:0000256" key="11">
    <source>
        <dbReference type="ARBA" id="ARBA00049191"/>
    </source>
</evidence>
<comment type="pathway">
    <text evidence="2">Siderophore biosynthesis; enterobactin biosynthesis.</text>
</comment>
<feature type="domain" description="4'-phosphopantetheinyl transferase" evidence="14">
    <location>
        <begin position="137"/>
        <end position="227"/>
    </location>
</feature>
<dbReference type="Pfam" id="PF17837">
    <property type="entry name" value="4PPT_N"/>
    <property type="match status" value="1"/>
</dbReference>
<reference evidence="16 17" key="1">
    <citation type="submission" date="2014-10" db="EMBL/GenBank/DDBJ databases">
        <title>Genome sequence of a Xanthomonas strain that is pathogenic on beans.</title>
        <authorList>
            <person name="Aritua V."/>
            <person name="Sapp M."/>
            <person name="Harrison J."/>
            <person name="Smith J."/>
            <person name="Studholme D."/>
        </authorList>
    </citation>
    <scope>NUCLEOTIDE SEQUENCE [LARGE SCALE GENOMIC DNA]</scope>
    <source>
        <strain evidence="16 17">Nyagatare</strain>
    </source>
</reference>
<dbReference type="PRINTS" id="PR01399">
    <property type="entry name" value="ENTSNTHTASED"/>
</dbReference>
<evidence type="ECO:0000256" key="6">
    <source>
        <dbReference type="ARBA" id="ARBA00022679"/>
    </source>
</evidence>
<keyword evidence="13" id="KW-0479">Metal-binding</keyword>
<comment type="similarity">
    <text evidence="3">Belongs to the P-Pant transferase superfamily. EntD family.</text>
</comment>
<comment type="catalytic activity">
    <reaction evidence="10">
        <text>apo-[aryl-carrier protein] + CoA = holo-[aryl-carrier protein] + adenosine 3',5'-bisphosphate + H(+)</text>
        <dbReference type="Rhea" id="RHEA:48404"/>
        <dbReference type="Rhea" id="RHEA-COMP:15903"/>
        <dbReference type="Rhea" id="RHEA-COMP:17557"/>
        <dbReference type="ChEBI" id="CHEBI:15378"/>
        <dbReference type="ChEBI" id="CHEBI:29999"/>
        <dbReference type="ChEBI" id="CHEBI:57287"/>
        <dbReference type="ChEBI" id="CHEBI:58343"/>
        <dbReference type="ChEBI" id="CHEBI:64479"/>
    </reaction>
</comment>
<comment type="caution">
    <text evidence="16">The sequence shown here is derived from an EMBL/GenBank/DDBJ whole genome shotgun (WGS) entry which is preliminary data.</text>
</comment>
<evidence type="ECO:0000256" key="3">
    <source>
        <dbReference type="ARBA" id="ARBA00008342"/>
    </source>
</evidence>
<evidence type="ECO:0000313" key="17">
    <source>
        <dbReference type="Proteomes" id="UP000029879"/>
    </source>
</evidence>
<evidence type="ECO:0000256" key="9">
    <source>
        <dbReference type="ARBA" id="ARBA00031996"/>
    </source>
</evidence>
<evidence type="ECO:0000256" key="12">
    <source>
        <dbReference type="PIRSR" id="PIRSR603542-1"/>
    </source>
</evidence>
<dbReference type="PANTHER" id="PTHR38096">
    <property type="entry name" value="ENTEROBACTIN SYNTHASE COMPONENT D"/>
    <property type="match status" value="1"/>
</dbReference>
<evidence type="ECO:0000256" key="7">
    <source>
        <dbReference type="ARBA" id="ARBA00023191"/>
    </source>
</evidence>
<evidence type="ECO:0000256" key="1">
    <source>
        <dbReference type="ARBA" id="ARBA00003937"/>
    </source>
</evidence>
<feature type="binding site" evidence="12">
    <location>
        <begin position="119"/>
        <end position="120"/>
    </location>
    <ligand>
        <name>CoA</name>
        <dbReference type="ChEBI" id="CHEBI:57287"/>
    </ligand>
</feature>
<feature type="domain" description="4'-phosphopantetheinyl transferase N-terminal" evidence="15">
    <location>
        <begin position="63"/>
        <end position="130"/>
    </location>
</feature>
<keyword evidence="13" id="KW-0460">Magnesium</keyword>
<dbReference type="Gene3D" id="3.90.470.20">
    <property type="entry name" value="4'-phosphopantetheinyl transferase domain"/>
    <property type="match status" value="1"/>
</dbReference>
<evidence type="ECO:0000256" key="5">
    <source>
        <dbReference type="ARBA" id="ARBA00019087"/>
    </source>
</evidence>
<comment type="function">
    <text evidence="1">Involved in the biosynthesis of the siderophore enterobactin (enterochelin), which is a macrocyclic trimeric lactone of N-(2,3-dihydroxybenzoyl)-serine. The serine trilactone serves as a scaffolding for the three catechol functionalities that provide hexadentate coordination for the tightly ligated iron(2+) atoms. Plays an essential role in the assembly of the enterobactin by catalyzing the transfer of the 4'-phosphopantetheine (Ppant) moiety from coenzyme A to the apo-domains of both EntB (ArCP domain) and EntF (PCP domain) to yield their holo-forms which make them competent for the activation of 2,3-dihydroxybenzoate (DHB) and L-serine, respectively.</text>
</comment>
<evidence type="ECO:0000259" key="15">
    <source>
        <dbReference type="Pfam" id="PF17837"/>
    </source>
</evidence>
<dbReference type="Proteomes" id="UP000029879">
    <property type="component" value="Unassembled WGS sequence"/>
</dbReference>
<feature type="binding site" evidence="13">
    <location>
        <position position="141"/>
    </location>
    <ligand>
        <name>Mg(2+)</name>
        <dbReference type="ChEBI" id="CHEBI:18420"/>
    </ligand>
</feature>
<evidence type="ECO:0000256" key="13">
    <source>
        <dbReference type="PIRSR" id="PIRSR603542-2"/>
    </source>
</evidence>
<evidence type="ECO:0000256" key="4">
    <source>
        <dbReference type="ARBA" id="ARBA00011503"/>
    </source>
</evidence>
<sequence>MLLARTPVRVDPLIDGMPATCGRWQCALPWPGAGPLIAQLVAFEFEHFSPDAFAICDISCPDTIARSVRKRQAEYFFGRLAARLALRQKSLIPLDSLLQIGTGSAREPVWPAMAVGSISHTAELAAAAVAPQARWRGVGIDLERVIDAGAREALLSTVVNRSELALLQSICGSTGYPLDLLLTMTFSAKEAFFKASFAAVGRYFEFSSAHVVAMNLGEKWVRLRLDEHLCPELPLEQLCDVGVGLVDAQTVMTYRVW</sequence>
<evidence type="ECO:0000313" key="16">
    <source>
        <dbReference type="EMBL" id="KGK58334.1"/>
    </source>
</evidence>
<feature type="binding site" evidence="12">
    <location>
        <position position="71"/>
    </location>
    <ligand>
        <name>CoA</name>
        <dbReference type="ChEBI" id="CHEBI:57287"/>
    </ligand>
</feature>
<comment type="catalytic activity">
    <reaction evidence="11">
        <text>apo-[peptidyl-carrier protein] + CoA = holo-[peptidyl-carrier protein] + adenosine 3',5'-bisphosphate + H(+)</text>
        <dbReference type="Rhea" id="RHEA:46228"/>
        <dbReference type="Rhea" id="RHEA-COMP:11479"/>
        <dbReference type="Rhea" id="RHEA-COMP:11480"/>
        <dbReference type="ChEBI" id="CHEBI:15378"/>
        <dbReference type="ChEBI" id="CHEBI:29999"/>
        <dbReference type="ChEBI" id="CHEBI:57287"/>
        <dbReference type="ChEBI" id="CHEBI:58343"/>
        <dbReference type="ChEBI" id="CHEBI:64479"/>
    </reaction>
</comment>
<dbReference type="GO" id="GO:0005886">
    <property type="term" value="C:plasma membrane"/>
    <property type="evidence" value="ECO:0007669"/>
    <property type="project" value="TreeGrafter"/>
</dbReference>
<dbReference type="SUPFAM" id="SSF56214">
    <property type="entry name" value="4'-phosphopantetheinyl transferase"/>
    <property type="match status" value="1"/>
</dbReference>
<gene>
    <name evidence="16" type="ORF">NC00_07935</name>
</gene>
<feature type="binding site" evidence="12">
    <location>
        <position position="194"/>
    </location>
    <ligand>
        <name>CoA</name>
        <dbReference type="ChEBI" id="CHEBI:57287"/>
    </ligand>
</feature>
<feature type="binding site" evidence="12">
    <location>
        <position position="190"/>
    </location>
    <ligand>
        <name>CoA</name>
        <dbReference type="ChEBI" id="CHEBI:57287"/>
    </ligand>
</feature>
<dbReference type="InterPro" id="IPR037143">
    <property type="entry name" value="4-PPantetheinyl_Trfase_dom_sf"/>
</dbReference>
<evidence type="ECO:0000256" key="8">
    <source>
        <dbReference type="ARBA" id="ARBA00029894"/>
    </source>
</evidence>
<protein>
    <recommendedName>
        <fullName evidence="5">Enterobactin synthase component D</fullName>
    </recommendedName>
    <alternativeName>
        <fullName evidence="8">4'-phosphopantetheinyl transferase EntD</fullName>
    </alternativeName>
    <alternativeName>
        <fullName evidence="9">Enterochelin synthase D</fullName>
    </alternativeName>
</protein>
<dbReference type="GO" id="GO:0008897">
    <property type="term" value="F:holo-[acyl-carrier-protein] synthase activity"/>
    <property type="evidence" value="ECO:0007669"/>
    <property type="project" value="InterPro"/>
</dbReference>
<comment type="subunit">
    <text evidence="4">EntB, EntD, EntE, and EntF form a multienzyme complex called enterobactin synthase.</text>
</comment>
<dbReference type="GO" id="GO:0009239">
    <property type="term" value="P:enterobactin biosynthetic process"/>
    <property type="evidence" value="ECO:0007669"/>
    <property type="project" value="UniProtKB-KW"/>
</dbReference>
<evidence type="ECO:0000256" key="2">
    <source>
        <dbReference type="ARBA" id="ARBA00004993"/>
    </source>
</evidence>
<dbReference type="PANTHER" id="PTHR38096:SF1">
    <property type="entry name" value="ENTEROBACTIN SYNTHASE COMPONENT D"/>
    <property type="match status" value="1"/>
</dbReference>
<feature type="binding site" evidence="12">
    <location>
        <position position="79"/>
    </location>
    <ligand>
        <name>CoA</name>
        <dbReference type="ChEBI" id="CHEBI:57287"/>
    </ligand>
</feature>
<dbReference type="GO" id="GO:0009366">
    <property type="term" value="C:enterobactin synthetase complex"/>
    <property type="evidence" value="ECO:0007669"/>
    <property type="project" value="InterPro"/>
</dbReference>
<evidence type="ECO:0000256" key="10">
    <source>
        <dbReference type="ARBA" id="ARBA00049176"/>
    </source>
</evidence>
<dbReference type="EMBL" id="JRQI01000023">
    <property type="protein sequence ID" value="KGK58334.1"/>
    <property type="molecule type" value="Genomic_DNA"/>
</dbReference>
<feature type="binding site" evidence="13">
    <location>
        <position position="143"/>
    </location>
    <ligand>
        <name>Mg(2+)</name>
        <dbReference type="ChEBI" id="CHEBI:18420"/>
    </ligand>
</feature>
<dbReference type="AlphaFoldDB" id="A0AB34P9J8"/>
<name>A0AB34P9J8_9XANT</name>
<dbReference type="InterPro" id="IPR008278">
    <property type="entry name" value="4-PPantetheinyl_Trfase_dom"/>
</dbReference>
<feature type="binding site" evidence="12">
    <location>
        <position position="141"/>
    </location>
    <ligand>
        <name>CoA</name>
        <dbReference type="ChEBI" id="CHEBI:57287"/>
    </ligand>
</feature>
<dbReference type="GO" id="GO:0000287">
    <property type="term" value="F:magnesium ion binding"/>
    <property type="evidence" value="ECO:0007669"/>
    <property type="project" value="InterPro"/>
</dbReference>
<dbReference type="InterPro" id="IPR003542">
    <property type="entry name" value="Enbac_synth_compD-like"/>
</dbReference>